<evidence type="ECO:0000256" key="3">
    <source>
        <dbReference type="ARBA" id="ARBA00022692"/>
    </source>
</evidence>
<feature type="domain" description="CCR4-Not complex component Not N-terminal" evidence="6">
    <location>
        <begin position="321"/>
        <end position="361"/>
    </location>
</feature>
<dbReference type="Proteomes" id="UP001177003">
    <property type="component" value="Chromosome 8"/>
</dbReference>
<evidence type="ECO:0000256" key="1">
    <source>
        <dbReference type="ARBA" id="ARBA00004370"/>
    </source>
</evidence>
<dbReference type="Pfam" id="PF04065">
    <property type="entry name" value="Not3"/>
    <property type="match status" value="1"/>
</dbReference>
<keyword evidence="8" id="KW-1185">Reference proteome</keyword>
<dbReference type="GO" id="GO:0006355">
    <property type="term" value="P:regulation of DNA-templated transcription"/>
    <property type="evidence" value="ECO:0007669"/>
    <property type="project" value="InterPro"/>
</dbReference>
<protein>
    <recommendedName>
        <fullName evidence="6">CCR4-Not complex component Not N-terminal domain-containing protein</fullName>
    </recommendedName>
</protein>
<evidence type="ECO:0000313" key="7">
    <source>
        <dbReference type="EMBL" id="CAI9299242.1"/>
    </source>
</evidence>
<dbReference type="PANTHER" id="PTHR32191">
    <property type="entry name" value="TETRASPANIN-8-RELATED"/>
    <property type="match status" value="1"/>
</dbReference>
<gene>
    <name evidence="7" type="ORF">LSALG_LOCUS37963</name>
</gene>
<dbReference type="GO" id="GO:0005634">
    <property type="term" value="C:nucleus"/>
    <property type="evidence" value="ECO:0007669"/>
    <property type="project" value="InterPro"/>
</dbReference>
<reference evidence="7" key="1">
    <citation type="submission" date="2023-04" db="EMBL/GenBank/DDBJ databases">
        <authorList>
            <person name="Vijverberg K."/>
            <person name="Xiong W."/>
            <person name="Schranz E."/>
        </authorList>
    </citation>
    <scope>NUCLEOTIDE SEQUENCE</scope>
</reference>
<sequence>MSTSISHTFVSPCLQLQKRGGRPDQRWIQKPSSSKIDETFDAAEVKSAASIEVITIGVNRLVIAENSARSSVLVPQFGGITVNDVAVAATHGQSNGQSSHVSVGCSPVINANSLHGKKCVYQPKSYGTVSGDAAKETTRQETTAQTAALSRLFNKDLLENFNVDNSTYSTTKIIATFILNLKMRSLIERFHSNTLDLFLCMLAMRVEPMQRTALGMFILQLEFLFLEEYFFDYSHDHRSEPQSRNLQDGLSVQSAGTFSSSREANLEYDNYATPTATATSTYLNNDPYGYGNIGYAGYSSSSYQQQQPNQSYPQQVSDSYKQALMNGPKLIEREMEWFKICEKETKTKAFSKEGLGQQPKTLNNTHYWKHLQTCLVKTDDCGNLSKRFKTLKQYELAKLTPIEAGCCIPPSVVDESE</sequence>
<dbReference type="InterPro" id="IPR007207">
    <property type="entry name" value="Not_N"/>
</dbReference>
<comment type="similarity">
    <text evidence="2">Belongs to the tetraspanin (TM4SF) family.</text>
</comment>
<proteinExistence type="inferred from homology"/>
<keyword evidence="3" id="KW-0812">Transmembrane</keyword>
<accession>A0AA35ZX12</accession>
<evidence type="ECO:0000259" key="6">
    <source>
        <dbReference type="Pfam" id="PF04065"/>
    </source>
</evidence>
<dbReference type="EMBL" id="OX465084">
    <property type="protein sequence ID" value="CAI9299242.1"/>
    <property type="molecule type" value="Genomic_DNA"/>
</dbReference>
<evidence type="ECO:0000256" key="2">
    <source>
        <dbReference type="ARBA" id="ARBA00006840"/>
    </source>
</evidence>
<dbReference type="GO" id="GO:0016020">
    <property type="term" value="C:membrane"/>
    <property type="evidence" value="ECO:0007669"/>
    <property type="project" value="UniProtKB-SubCell"/>
</dbReference>
<evidence type="ECO:0000256" key="4">
    <source>
        <dbReference type="ARBA" id="ARBA00022989"/>
    </source>
</evidence>
<dbReference type="AlphaFoldDB" id="A0AA35ZX12"/>
<keyword evidence="4" id="KW-1133">Transmembrane helix</keyword>
<evidence type="ECO:0000256" key="5">
    <source>
        <dbReference type="ARBA" id="ARBA00023136"/>
    </source>
</evidence>
<keyword evidence="5" id="KW-0472">Membrane</keyword>
<dbReference type="GO" id="GO:0009734">
    <property type="term" value="P:auxin-activated signaling pathway"/>
    <property type="evidence" value="ECO:0007669"/>
    <property type="project" value="InterPro"/>
</dbReference>
<organism evidence="7 8">
    <name type="scientific">Lactuca saligna</name>
    <name type="common">Willowleaf lettuce</name>
    <dbReference type="NCBI Taxonomy" id="75948"/>
    <lineage>
        <taxon>Eukaryota</taxon>
        <taxon>Viridiplantae</taxon>
        <taxon>Streptophyta</taxon>
        <taxon>Embryophyta</taxon>
        <taxon>Tracheophyta</taxon>
        <taxon>Spermatophyta</taxon>
        <taxon>Magnoliopsida</taxon>
        <taxon>eudicotyledons</taxon>
        <taxon>Gunneridae</taxon>
        <taxon>Pentapetalae</taxon>
        <taxon>asterids</taxon>
        <taxon>campanulids</taxon>
        <taxon>Asterales</taxon>
        <taxon>Asteraceae</taxon>
        <taxon>Cichorioideae</taxon>
        <taxon>Cichorieae</taxon>
        <taxon>Lactucinae</taxon>
        <taxon>Lactuca</taxon>
    </lineage>
</organism>
<name>A0AA35ZX12_LACSI</name>
<evidence type="ECO:0000313" key="8">
    <source>
        <dbReference type="Proteomes" id="UP001177003"/>
    </source>
</evidence>
<comment type="subcellular location">
    <subcellularLocation>
        <location evidence="1">Membrane</location>
    </subcellularLocation>
</comment>
<dbReference type="InterPro" id="IPR044991">
    <property type="entry name" value="TET_plant"/>
</dbReference>